<protein>
    <submittedName>
        <fullName evidence="8">LAME_0H08614g1_1</fullName>
    </submittedName>
</protein>
<dbReference type="InterPro" id="IPR002685">
    <property type="entry name" value="Glyco_trans_15"/>
</dbReference>
<evidence type="ECO:0000256" key="3">
    <source>
        <dbReference type="ARBA" id="ARBA00022676"/>
    </source>
</evidence>
<name>A0A1G4KFL3_9SACH</name>
<dbReference type="EMBL" id="LT598480">
    <property type="protein sequence ID" value="SCV03212.1"/>
    <property type="molecule type" value="Genomic_DNA"/>
</dbReference>
<proteinExistence type="inferred from homology"/>
<dbReference type="GO" id="GO:0016020">
    <property type="term" value="C:membrane"/>
    <property type="evidence" value="ECO:0007669"/>
    <property type="project" value="UniProtKB-SubCell"/>
</dbReference>
<feature type="compositionally biased region" description="Basic and acidic residues" evidence="7">
    <location>
        <begin position="58"/>
        <end position="81"/>
    </location>
</feature>
<reference evidence="9" key="1">
    <citation type="submission" date="2016-03" db="EMBL/GenBank/DDBJ databases">
        <authorList>
            <person name="Devillers Hugo."/>
        </authorList>
    </citation>
    <scope>NUCLEOTIDE SEQUENCE [LARGE SCALE GENOMIC DNA]</scope>
</reference>
<evidence type="ECO:0000313" key="8">
    <source>
        <dbReference type="EMBL" id="SCV03212.1"/>
    </source>
</evidence>
<dbReference type="GO" id="GO:0000026">
    <property type="term" value="F:alpha-1,2-mannosyltransferase activity"/>
    <property type="evidence" value="ECO:0007669"/>
    <property type="project" value="TreeGrafter"/>
</dbReference>
<dbReference type="GO" id="GO:0006487">
    <property type="term" value="P:protein N-linked glycosylation"/>
    <property type="evidence" value="ECO:0007669"/>
    <property type="project" value="TreeGrafter"/>
</dbReference>
<feature type="region of interest" description="Disordered" evidence="7">
    <location>
        <begin position="97"/>
        <end position="128"/>
    </location>
</feature>
<keyword evidence="5" id="KW-0735">Signal-anchor</keyword>
<evidence type="ECO:0000256" key="6">
    <source>
        <dbReference type="PIRSR" id="PIRSR018153-1"/>
    </source>
</evidence>
<keyword evidence="3" id="KW-0328">Glycosyltransferase</keyword>
<sequence>MALRVSKRLLRVALLVVSVLGIFGLVLHTTNSEITTYYVDKTKELVDSQKSWWNSEAAKSEESERKKAEQDAAEGKHLQDVELDDAAKKLEEDATKKLEEVVGGEGNGDSKTTPLKEKEPESTATDTKTTTVKAAFVSLVRNQDLQEIVETVRNLEDRFNSKFHYPYVFLNNEPFTPEFKSAISNVISSTVDFGLIPPAHWSYPEWIDQEKAATVRQTADYIYGDSESYRHMCRYESGFFWRHELLDKFDWYWRVEPSTKLHCNVDYDVFQWMQDNNKMYGFTVSIKEFESTIKTLWSTTKEFLDANPKFIAKDNMMDFISNDKGKTYNLCHFWSNFEVANLNFWRSEAYQEYFDYLDKKGGFFYERWGDAPVHSIAASLFLSSDQVHYFPDIGYFHNPYNNCPLDQSIWQKGKCSCEPMWDFTFQTYSCTNEYYDFKKLKKPDGWKKFRN</sequence>
<evidence type="ECO:0000256" key="7">
    <source>
        <dbReference type="SAM" id="MobiDB-lite"/>
    </source>
</evidence>
<dbReference type="Pfam" id="PF01793">
    <property type="entry name" value="Glyco_transf_15"/>
    <property type="match status" value="1"/>
</dbReference>
<dbReference type="AlphaFoldDB" id="A0A1G4KFL3"/>
<dbReference type="PANTHER" id="PTHR31121">
    <property type="entry name" value="ALPHA-1,2 MANNOSYLTRANSFERASE KTR1"/>
    <property type="match status" value="1"/>
</dbReference>
<organism evidence="8 9">
    <name type="scientific">Lachancea meyersii CBS 8951</name>
    <dbReference type="NCBI Taxonomy" id="1266667"/>
    <lineage>
        <taxon>Eukaryota</taxon>
        <taxon>Fungi</taxon>
        <taxon>Dikarya</taxon>
        <taxon>Ascomycota</taxon>
        <taxon>Saccharomycotina</taxon>
        <taxon>Saccharomycetes</taxon>
        <taxon>Saccharomycetales</taxon>
        <taxon>Saccharomycetaceae</taxon>
        <taxon>Lachancea</taxon>
    </lineage>
</organism>
<accession>A0A1G4KFL3</accession>
<dbReference type="Proteomes" id="UP000191144">
    <property type="component" value="Chromosome H"/>
</dbReference>
<evidence type="ECO:0000256" key="4">
    <source>
        <dbReference type="ARBA" id="ARBA00022679"/>
    </source>
</evidence>
<dbReference type="PIRSF" id="PIRSF018153">
    <property type="entry name" value="Glyco_trans_15"/>
    <property type="match status" value="1"/>
</dbReference>
<evidence type="ECO:0000256" key="5">
    <source>
        <dbReference type="ARBA" id="ARBA00022968"/>
    </source>
</evidence>
<dbReference type="GO" id="GO:0005794">
    <property type="term" value="C:Golgi apparatus"/>
    <property type="evidence" value="ECO:0007669"/>
    <property type="project" value="TreeGrafter"/>
</dbReference>
<dbReference type="GO" id="GO:0000032">
    <property type="term" value="P:cell wall mannoprotein biosynthetic process"/>
    <property type="evidence" value="ECO:0007669"/>
    <property type="project" value="TreeGrafter"/>
</dbReference>
<comment type="subcellular location">
    <subcellularLocation>
        <location evidence="1">Membrane</location>
        <topology evidence="1">Single-pass type II membrane protein</topology>
    </subcellularLocation>
</comment>
<keyword evidence="4" id="KW-0808">Transferase</keyword>
<evidence type="ECO:0000313" key="9">
    <source>
        <dbReference type="Proteomes" id="UP000191144"/>
    </source>
</evidence>
<dbReference type="GO" id="GO:0006493">
    <property type="term" value="P:protein O-linked glycosylation"/>
    <property type="evidence" value="ECO:0007669"/>
    <property type="project" value="TreeGrafter"/>
</dbReference>
<evidence type="ECO:0000256" key="2">
    <source>
        <dbReference type="ARBA" id="ARBA00007677"/>
    </source>
</evidence>
<keyword evidence="9" id="KW-1185">Reference proteome</keyword>
<feature type="active site" description="Nucleophile" evidence="6">
    <location>
        <position position="338"/>
    </location>
</feature>
<dbReference type="OrthoDB" id="439943at2759"/>
<dbReference type="PANTHER" id="PTHR31121:SF8">
    <property type="entry name" value="GLYCOLIPID 2-ALPHA-MANNOSYLTRANSFERASE-RELATED"/>
    <property type="match status" value="1"/>
</dbReference>
<gene>
    <name evidence="8" type="ORF">LAME_0H08614G</name>
</gene>
<dbReference type="InterPro" id="IPR029044">
    <property type="entry name" value="Nucleotide-diphossugar_trans"/>
</dbReference>
<evidence type="ECO:0000256" key="1">
    <source>
        <dbReference type="ARBA" id="ARBA00004606"/>
    </source>
</evidence>
<dbReference type="SUPFAM" id="SSF53448">
    <property type="entry name" value="Nucleotide-diphospho-sugar transferases"/>
    <property type="match status" value="1"/>
</dbReference>
<keyword evidence="5" id="KW-0812">Transmembrane</keyword>
<dbReference type="FunFam" id="3.90.550.10:FF:000051">
    <property type="entry name" value="Alpha-1,2-mannosyltransferase (Ktr4)"/>
    <property type="match status" value="1"/>
</dbReference>
<feature type="region of interest" description="Disordered" evidence="7">
    <location>
        <begin position="55"/>
        <end position="81"/>
    </location>
</feature>
<comment type="similarity">
    <text evidence="2">Belongs to the glycosyltransferase 15 family.</text>
</comment>
<dbReference type="Gene3D" id="3.90.550.10">
    <property type="entry name" value="Spore Coat Polysaccharide Biosynthesis Protein SpsA, Chain A"/>
    <property type="match status" value="1"/>
</dbReference>